<dbReference type="InterPro" id="IPR029063">
    <property type="entry name" value="SAM-dependent_MTases_sf"/>
</dbReference>
<evidence type="ECO:0000259" key="1">
    <source>
        <dbReference type="Pfam" id="PF13649"/>
    </source>
</evidence>
<name>A0ABW1A0F9_9ACTN</name>
<proteinExistence type="predicted"/>
<dbReference type="EMBL" id="JBHSON010000020">
    <property type="protein sequence ID" value="MFC5747158.1"/>
    <property type="molecule type" value="Genomic_DNA"/>
</dbReference>
<dbReference type="InterPro" id="IPR036388">
    <property type="entry name" value="WH-like_DNA-bd_sf"/>
</dbReference>
<dbReference type="CDD" id="cd02440">
    <property type="entry name" value="AdoMet_MTases"/>
    <property type="match status" value="1"/>
</dbReference>
<keyword evidence="2" id="KW-0489">Methyltransferase</keyword>
<keyword evidence="3" id="KW-1185">Reference proteome</keyword>
<dbReference type="RefSeq" id="WP_378282778.1">
    <property type="nucleotide sequence ID" value="NZ_JBHSON010000020.1"/>
</dbReference>
<dbReference type="Gene3D" id="1.10.10.10">
    <property type="entry name" value="Winged helix-like DNA-binding domain superfamily/Winged helix DNA-binding domain"/>
    <property type="match status" value="1"/>
</dbReference>
<keyword evidence="2" id="KW-0808">Transferase</keyword>
<dbReference type="GO" id="GO:0008168">
    <property type="term" value="F:methyltransferase activity"/>
    <property type="evidence" value="ECO:0007669"/>
    <property type="project" value="UniProtKB-KW"/>
</dbReference>
<dbReference type="Gene3D" id="3.40.50.150">
    <property type="entry name" value="Vaccinia Virus protein VP39"/>
    <property type="match status" value="1"/>
</dbReference>
<comment type="caution">
    <text evidence="2">The sequence shown here is derived from an EMBL/GenBank/DDBJ whole genome shotgun (WGS) entry which is preliminary data.</text>
</comment>
<dbReference type="InterPro" id="IPR041698">
    <property type="entry name" value="Methyltransf_25"/>
</dbReference>
<evidence type="ECO:0000313" key="3">
    <source>
        <dbReference type="Proteomes" id="UP001596074"/>
    </source>
</evidence>
<dbReference type="Proteomes" id="UP001596074">
    <property type="component" value="Unassembled WGS sequence"/>
</dbReference>
<reference evidence="3" key="1">
    <citation type="journal article" date="2019" name="Int. J. Syst. Evol. Microbiol.">
        <title>The Global Catalogue of Microorganisms (GCM) 10K type strain sequencing project: providing services to taxonomists for standard genome sequencing and annotation.</title>
        <authorList>
            <consortium name="The Broad Institute Genomics Platform"/>
            <consortium name="The Broad Institute Genome Sequencing Center for Infectious Disease"/>
            <person name="Wu L."/>
            <person name="Ma J."/>
        </authorList>
    </citation>
    <scope>NUCLEOTIDE SEQUENCE [LARGE SCALE GENOMIC DNA]</scope>
    <source>
        <strain evidence="3">KCTC 42087</strain>
    </source>
</reference>
<feature type="domain" description="Methyltransferase" evidence="1">
    <location>
        <begin position="157"/>
        <end position="236"/>
    </location>
</feature>
<dbReference type="GO" id="GO:0032259">
    <property type="term" value="P:methylation"/>
    <property type="evidence" value="ECO:0007669"/>
    <property type="project" value="UniProtKB-KW"/>
</dbReference>
<sequence length="341" mass="37589">MPIQERVLTDCLEPFKGFVLSSMIFAMHRHGLDEDFERGTTLEELVASRGGLDRARTAALVDYLAAAQVIARDPGGRLTLTPLGRRFGEARPWYEMMIGGYGITFLELGEHLGQGSPPAPRVGRFVGSGSCGISMHDSIPLVRKLLATTGRDYRMLVDLGCGSGVYLTELCRDHPRMRAVGIEPDAAAVEAAREWVATQPTADRVRVEQAGALEWLASGAERPDLAVLAFVIHEVLGQEGEEGVRRLLTELFEAAPDLDLVIVDIDLQSSDEAAMKHPLAQNYYNAYYLMHPFTRQRLETRAWWEALFADCGLEIAASSLTDPAMDSTGMEVGWLLRRRAS</sequence>
<protein>
    <submittedName>
        <fullName evidence="2">Methyltransferase</fullName>
    </submittedName>
</protein>
<accession>A0ABW1A0F9</accession>
<evidence type="ECO:0000313" key="2">
    <source>
        <dbReference type="EMBL" id="MFC5747158.1"/>
    </source>
</evidence>
<gene>
    <name evidence="2" type="ORF">ACFPZN_16130</name>
</gene>
<organism evidence="2 3">
    <name type="scientific">Actinomadura rugatobispora</name>
    <dbReference type="NCBI Taxonomy" id="1994"/>
    <lineage>
        <taxon>Bacteria</taxon>
        <taxon>Bacillati</taxon>
        <taxon>Actinomycetota</taxon>
        <taxon>Actinomycetes</taxon>
        <taxon>Streptosporangiales</taxon>
        <taxon>Thermomonosporaceae</taxon>
        <taxon>Actinomadura</taxon>
    </lineage>
</organism>
<dbReference type="Pfam" id="PF13649">
    <property type="entry name" value="Methyltransf_25"/>
    <property type="match status" value="1"/>
</dbReference>
<dbReference type="SUPFAM" id="SSF53335">
    <property type="entry name" value="S-adenosyl-L-methionine-dependent methyltransferases"/>
    <property type="match status" value="1"/>
</dbReference>